<comment type="caution">
    <text evidence="1">The sequence shown here is derived from an EMBL/GenBank/DDBJ whole genome shotgun (WGS) entry which is preliminary data.</text>
</comment>
<name>V6S9C4_9FLAO</name>
<dbReference type="OrthoDB" id="1449127at2"/>
<gene>
    <name evidence="1" type="ORF">Q767_13625</name>
</gene>
<dbReference type="AlphaFoldDB" id="V6S9C4"/>
<evidence type="ECO:0000313" key="1">
    <source>
        <dbReference type="EMBL" id="KGO93979.1"/>
    </source>
</evidence>
<protein>
    <recommendedName>
        <fullName evidence="3">tRNA_anti-like</fullName>
    </recommendedName>
</protein>
<dbReference type="InterPro" id="IPR024422">
    <property type="entry name" value="Protein_unknown_function_OB"/>
</dbReference>
<evidence type="ECO:0008006" key="3">
    <source>
        <dbReference type="Google" id="ProtNLM"/>
    </source>
</evidence>
<sequence>MKKSRIAIFLILIIIAGYLVYSYVYKSHRDIASEKGSFTVTADDIHKEFKADEAKANAKYLDKTIDVTGTISSMDVAGNSLVIDEKMFAVFKDKLPQEIKLQSKVKIKGRFMGYDDLLEEMKMDQCVLESE</sequence>
<accession>V6S9C4</accession>
<reference evidence="2" key="1">
    <citation type="submission" date="2013-09" db="EMBL/GenBank/DDBJ databases">
        <authorList>
            <person name="Zeng Z."/>
            <person name="Chen C."/>
        </authorList>
    </citation>
    <scope>NUCLEOTIDE SEQUENCE [LARGE SCALE GENOMIC DNA]</scope>
    <source>
        <strain evidence="2">DK69</strain>
    </source>
</reference>
<dbReference type="Pfam" id="PF12869">
    <property type="entry name" value="tRNA_anti-like"/>
    <property type="match status" value="1"/>
</dbReference>
<dbReference type="RefSeq" id="WP_023573733.1">
    <property type="nucleotide sequence ID" value="NZ_AVCS01000011.1"/>
</dbReference>
<reference evidence="1 2" key="2">
    <citation type="journal article" date="2015" name="Stand. Genomic Sci.">
        <title>High quality draft genomic sequence of Flavobacterium enshiense DK69(T) and comparison among Flavobacterium genomes.</title>
        <authorList>
            <person name="Zeng Z."/>
            <person name="Chen C."/>
            <person name="Du H."/>
            <person name="Wang G."/>
            <person name="Li M."/>
        </authorList>
    </citation>
    <scope>NUCLEOTIDE SEQUENCE [LARGE SCALE GENOMIC DNA]</scope>
    <source>
        <strain evidence="1 2">DK69</strain>
    </source>
</reference>
<keyword evidence="2" id="KW-1185">Reference proteome</keyword>
<evidence type="ECO:0000313" key="2">
    <source>
        <dbReference type="Proteomes" id="UP000030149"/>
    </source>
</evidence>
<dbReference type="PATRIC" id="fig|1107311.3.peg.1711"/>
<proteinExistence type="predicted"/>
<dbReference type="Proteomes" id="UP000030149">
    <property type="component" value="Unassembled WGS sequence"/>
</dbReference>
<organism evidence="1 2">
    <name type="scientific">Flavobacterium enshiense DK69</name>
    <dbReference type="NCBI Taxonomy" id="1107311"/>
    <lineage>
        <taxon>Bacteria</taxon>
        <taxon>Pseudomonadati</taxon>
        <taxon>Bacteroidota</taxon>
        <taxon>Flavobacteriia</taxon>
        <taxon>Flavobacteriales</taxon>
        <taxon>Flavobacteriaceae</taxon>
        <taxon>Flavobacterium</taxon>
    </lineage>
</organism>
<dbReference type="eggNOG" id="ENOG5032W2E">
    <property type="taxonomic scope" value="Bacteria"/>
</dbReference>
<dbReference type="EMBL" id="JRLZ01000017">
    <property type="protein sequence ID" value="KGO93979.1"/>
    <property type="molecule type" value="Genomic_DNA"/>
</dbReference>
<dbReference type="STRING" id="1107311.Q767_13625"/>